<dbReference type="EMBL" id="NMVO01000013">
    <property type="protein sequence ID" value="OYO13627.1"/>
    <property type="molecule type" value="Genomic_DNA"/>
</dbReference>
<dbReference type="GO" id="GO:0016787">
    <property type="term" value="F:hydrolase activity"/>
    <property type="evidence" value="ECO:0007669"/>
    <property type="project" value="UniProtKB-KW"/>
</dbReference>
<keyword evidence="3" id="KW-1185">Reference proteome</keyword>
<dbReference type="Gene3D" id="3.40.50.1820">
    <property type="entry name" value="alpha/beta hydrolase"/>
    <property type="match status" value="1"/>
</dbReference>
<proteinExistence type="predicted"/>
<evidence type="ECO:0000313" key="2">
    <source>
        <dbReference type="EMBL" id="OYO13627.1"/>
    </source>
</evidence>
<dbReference type="InterPro" id="IPR050471">
    <property type="entry name" value="AB_hydrolase"/>
</dbReference>
<dbReference type="PANTHER" id="PTHR43433">
    <property type="entry name" value="HYDROLASE, ALPHA/BETA FOLD FAMILY PROTEIN"/>
    <property type="match status" value="1"/>
</dbReference>
<comment type="caution">
    <text evidence="2">The sequence shown here is derived from an EMBL/GenBank/DDBJ whole genome shotgun (WGS) entry which is preliminary data.</text>
</comment>
<name>A0A255GCL4_9ACTN</name>
<dbReference type="Pfam" id="PF00561">
    <property type="entry name" value="Abhydrolase_1"/>
    <property type="match status" value="1"/>
</dbReference>
<feature type="domain" description="AB hydrolase-1" evidence="1">
    <location>
        <begin position="19"/>
        <end position="244"/>
    </location>
</feature>
<evidence type="ECO:0000259" key="1">
    <source>
        <dbReference type="Pfam" id="PF00561"/>
    </source>
</evidence>
<protein>
    <submittedName>
        <fullName evidence="2">Alpha/beta hydrolase</fullName>
    </submittedName>
</protein>
<dbReference type="OrthoDB" id="27092at2"/>
<accession>A0A255GCL4</accession>
<gene>
    <name evidence="2" type="ORF">CGZ94_11740</name>
</gene>
<dbReference type="AlphaFoldDB" id="A0A255GCL4"/>
<evidence type="ECO:0000313" key="3">
    <source>
        <dbReference type="Proteomes" id="UP000215896"/>
    </source>
</evidence>
<organism evidence="2 3">
    <name type="scientific">Enemella evansiae</name>
    <dbReference type="NCBI Taxonomy" id="2016499"/>
    <lineage>
        <taxon>Bacteria</taxon>
        <taxon>Bacillati</taxon>
        <taxon>Actinomycetota</taxon>
        <taxon>Actinomycetes</taxon>
        <taxon>Propionibacteriales</taxon>
        <taxon>Propionibacteriaceae</taxon>
        <taxon>Enemella</taxon>
    </lineage>
</organism>
<reference evidence="2 3" key="1">
    <citation type="submission" date="2017-07" db="EMBL/GenBank/DDBJ databases">
        <title>Draft whole genome sequences of clinical Proprionibacteriaceae strains.</title>
        <authorList>
            <person name="Bernier A.-M."/>
            <person name="Bernard K."/>
            <person name="Domingo M.-C."/>
        </authorList>
    </citation>
    <scope>NUCLEOTIDE SEQUENCE [LARGE SCALE GENOMIC DNA]</scope>
    <source>
        <strain evidence="2 3">NML 030167</strain>
    </source>
</reference>
<dbReference type="Proteomes" id="UP000215896">
    <property type="component" value="Unassembled WGS sequence"/>
</dbReference>
<dbReference type="InterPro" id="IPR029058">
    <property type="entry name" value="AB_hydrolase_fold"/>
</dbReference>
<dbReference type="PANTHER" id="PTHR43433:SF5">
    <property type="entry name" value="AB HYDROLASE-1 DOMAIN-CONTAINING PROTEIN"/>
    <property type="match status" value="1"/>
</dbReference>
<dbReference type="SUPFAM" id="SSF53474">
    <property type="entry name" value="alpha/beta-Hydrolases"/>
    <property type="match status" value="1"/>
</dbReference>
<dbReference type="InterPro" id="IPR000073">
    <property type="entry name" value="AB_hydrolase_1"/>
</dbReference>
<keyword evidence="2" id="KW-0378">Hydrolase</keyword>
<sequence>MPSVDAMSDYSLHSFGSGPVLALAHGAGGGIEANFAELAAHLPGRTLTGRDYPGSGSRPPAATPLTLAGLADELVEAQLRAGNDRFPILGLSLGTTVAITAAARHPERVSGLILTVGMAEIDVQGANFATLFADLARAERWHDLARVMLLSVGTPAQLATLDADAAARAIAATVADLQVGGSALIPQMELVRTVDVRQEAAAIGVPTLVIGAGQDRTVLPSSTRRLAELIPGAEYAELPEAGHIFTPAETPTWAAQISAFLAKHGL</sequence>